<keyword evidence="2" id="KW-0104">Cadmium</keyword>
<keyword evidence="3" id="KW-0808">Transferase</keyword>
<evidence type="ECO:0000256" key="2">
    <source>
        <dbReference type="ARBA" id="ARBA00022539"/>
    </source>
</evidence>
<dbReference type="InterPro" id="IPR007719">
    <property type="entry name" value="PCS_N"/>
</dbReference>
<dbReference type="InterPro" id="IPR038156">
    <property type="entry name" value="PCS_N_sf"/>
</dbReference>
<dbReference type="Pfam" id="PF05023">
    <property type="entry name" value="Phytochelatin"/>
    <property type="match status" value="2"/>
</dbReference>
<evidence type="ECO:0000256" key="4">
    <source>
        <dbReference type="ARBA" id="ARBA00022723"/>
    </source>
</evidence>
<reference evidence="7" key="1">
    <citation type="submission" date="2023-12" db="EMBL/GenBank/DDBJ databases">
        <title>Genome assembly of Anisodus tanguticus.</title>
        <authorList>
            <person name="Wang Y.-J."/>
        </authorList>
    </citation>
    <scope>NUCLEOTIDE SEQUENCE</scope>
    <source>
        <strain evidence="7">KB-2021</strain>
        <tissue evidence="7">Leaf</tissue>
    </source>
</reference>
<organism evidence="7 8">
    <name type="scientific">Anisodus tanguticus</name>
    <dbReference type="NCBI Taxonomy" id="243964"/>
    <lineage>
        <taxon>Eukaryota</taxon>
        <taxon>Viridiplantae</taxon>
        <taxon>Streptophyta</taxon>
        <taxon>Embryophyta</taxon>
        <taxon>Tracheophyta</taxon>
        <taxon>Spermatophyta</taxon>
        <taxon>Magnoliopsida</taxon>
        <taxon>eudicotyledons</taxon>
        <taxon>Gunneridae</taxon>
        <taxon>Pentapetalae</taxon>
        <taxon>asterids</taxon>
        <taxon>lamiids</taxon>
        <taxon>Solanales</taxon>
        <taxon>Solanaceae</taxon>
        <taxon>Solanoideae</taxon>
        <taxon>Hyoscyameae</taxon>
        <taxon>Anisodus</taxon>
    </lineage>
</organism>
<protein>
    <recommendedName>
        <fullName evidence="1">glutathione gamma-glutamylcysteinyltransferase</fullName>
        <ecNumber evidence="1">2.3.2.15</ecNumber>
    </recommendedName>
</protein>
<dbReference type="Proteomes" id="UP001291623">
    <property type="component" value="Unassembled WGS sequence"/>
</dbReference>
<evidence type="ECO:0000256" key="1">
    <source>
        <dbReference type="ARBA" id="ARBA00012468"/>
    </source>
</evidence>
<keyword evidence="5" id="KW-0012">Acyltransferase</keyword>
<dbReference type="GO" id="GO:0098849">
    <property type="term" value="P:cellular detoxification of cadmium ion"/>
    <property type="evidence" value="ECO:0007669"/>
    <property type="project" value="TreeGrafter"/>
</dbReference>
<keyword evidence="4" id="KW-0479">Metal-binding</keyword>
<dbReference type="SUPFAM" id="SSF54001">
    <property type="entry name" value="Cysteine proteinases"/>
    <property type="match status" value="2"/>
</dbReference>
<dbReference type="PROSITE" id="PS51443">
    <property type="entry name" value="PCS"/>
    <property type="match status" value="1"/>
</dbReference>
<gene>
    <name evidence="7" type="ORF">RND71_034916</name>
</gene>
<comment type="caution">
    <text evidence="7">The sequence shown here is derived from an EMBL/GenBank/DDBJ whole genome shotgun (WGS) entry which is preliminary data.</text>
</comment>
<dbReference type="GO" id="GO:0010273">
    <property type="term" value="P:detoxification of copper ion"/>
    <property type="evidence" value="ECO:0007669"/>
    <property type="project" value="TreeGrafter"/>
</dbReference>
<evidence type="ECO:0000313" key="7">
    <source>
        <dbReference type="EMBL" id="KAK4344740.1"/>
    </source>
</evidence>
<dbReference type="Pfam" id="PF09328">
    <property type="entry name" value="Phytochelatin_C"/>
    <property type="match status" value="2"/>
</dbReference>
<dbReference type="InterPro" id="IPR015407">
    <property type="entry name" value="Phytochelatin_synthase_C"/>
</dbReference>
<evidence type="ECO:0000259" key="6">
    <source>
        <dbReference type="PROSITE" id="PS51443"/>
    </source>
</evidence>
<dbReference type="EMBL" id="JAVYJV010000019">
    <property type="protein sequence ID" value="KAK4344740.1"/>
    <property type="molecule type" value="Genomic_DNA"/>
</dbReference>
<name>A0AAE1V1P5_9SOLA</name>
<dbReference type="InterPro" id="IPR038765">
    <property type="entry name" value="Papain-like_cys_pep_sf"/>
</dbReference>
<dbReference type="GO" id="GO:0016756">
    <property type="term" value="F:glutathione gamma-glutamylcysteinyltransferase activity"/>
    <property type="evidence" value="ECO:0007669"/>
    <property type="project" value="UniProtKB-EC"/>
</dbReference>
<proteinExistence type="predicted"/>
<sequence>MAMAGLYRRVLPSPPAIDFASNEGKASFSAILFLFCRFCAEWLKKNRQLFLEAIQNGTMEGFFKLISYFQTQSEPAYCGLASLSMVLNALAIDPGRKWKDISLIGTEVGALSLSVLVNGRSRKAPGLNWDIALSALPTDIKESKVGKKEFGEDSFYILSFHHLKLFDAVCLFISLSCSAYVKELIHSTVQCYRFYLISFNELSGPWRWFDESMLDCCEPLEMVKAKGISFGKVVCLAHCAGAKVEAFRSNLSTIEDFRKHVMACTTSDDCHLISSYHRGLFKQTGSGHFSPIGGYHAEKDMALILDVARFKYPPHWVPLPLLWEAMNTIDEATGLHRGFMLVSKLHRAPALLYTLSCKHESWVSISKHLMDDLPVLLSSENVKDIKDVLYTLLSNLPSNFTEFIKWVAEVRRQEENGQKLSDEEKGRLAIKVRFDRITVAGQVSIYEFTKHSYLTLQEEVLKQVQDTPLYKQVTGLLFPEDSVCQLKAATESSLTNVAASICCQGAGLFAGRSGSSDRFCCRHTCVRCYRATGDNPATVVSGTVVNGNGEQGVDVLVPTSQEKTSCCPLEHDGCSPMHPGSNNVLTALLLALPPQTWSRIKDMKVLEEMENLVSAENLPPLLQEEILHLRGQFLLLKRCKDNKVEEDLAAPPF</sequence>
<dbReference type="EC" id="2.3.2.15" evidence="1"/>
<dbReference type="GO" id="GO:0046938">
    <property type="term" value="P:phytochelatin biosynthetic process"/>
    <property type="evidence" value="ECO:0007669"/>
    <property type="project" value="InterPro"/>
</dbReference>
<evidence type="ECO:0000313" key="8">
    <source>
        <dbReference type="Proteomes" id="UP001291623"/>
    </source>
</evidence>
<feature type="domain" description="Peptidase C83" evidence="6">
    <location>
        <begin position="1"/>
        <end position="347"/>
    </location>
</feature>
<dbReference type="PANTHER" id="PTHR33447:SF2">
    <property type="entry name" value="GLUTATHIONE GAMMA-GLUTAMYLCYSTEINYLTRANSFERASE"/>
    <property type="match status" value="1"/>
</dbReference>
<dbReference type="AlphaFoldDB" id="A0AAE1V1P5"/>
<evidence type="ECO:0000256" key="5">
    <source>
        <dbReference type="ARBA" id="ARBA00023315"/>
    </source>
</evidence>
<keyword evidence="8" id="KW-1185">Reference proteome</keyword>
<accession>A0AAE1V1P5</accession>
<dbReference type="Gene3D" id="3.90.70.30">
    <property type="entry name" value="Phytochelatin synthase, N-terminal domain"/>
    <property type="match status" value="1"/>
</dbReference>
<dbReference type="FunFam" id="3.90.70.30:FF:000001">
    <property type="entry name" value="Glutathione gamma-glutamylcysteinyltransferase 1"/>
    <property type="match status" value="1"/>
</dbReference>
<dbReference type="GO" id="GO:0046872">
    <property type="term" value="F:metal ion binding"/>
    <property type="evidence" value="ECO:0007669"/>
    <property type="project" value="UniProtKB-KW"/>
</dbReference>
<dbReference type="InterPro" id="IPR040409">
    <property type="entry name" value="PCS-like"/>
</dbReference>
<evidence type="ECO:0000256" key="3">
    <source>
        <dbReference type="ARBA" id="ARBA00022679"/>
    </source>
</evidence>
<dbReference type="PANTHER" id="PTHR33447">
    <property type="entry name" value="GLUTATHIONE GAMMA-GLUTAMYLCYSTEINYLTRANSFERASE"/>
    <property type="match status" value="1"/>
</dbReference>